<evidence type="ECO:0000256" key="7">
    <source>
        <dbReference type="ARBA" id="ARBA00023002"/>
    </source>
</evidence>
<dbReference type="Gene3D" id="1.10.520.10">
    <property type="match status" value="1"/>
</dbReference>
<dbReference type="InterPro" id="IPR019794">
    <property type="entry name" value="Peroxidases_AS"/>
</dbReference>
<dbReference type="EC" id="1.11.1.5" evidence="10"/>
<dbReference type="PROSITE" id="PS00436">
    <property type="entry name" value="PEROXIDASE_2"/>
    <property type="match status" value="1"/>
</dbReference>
<keyword evidence="3 16" id="KW-0575">Peroxidase</keyword>
<dbReference type="PROSITE" id="PS50873">
    <property type="entry name" value="PEROXIDASE_4"/>
    <property type="match status" value="1"/>
</dbReference>
<dbReference type="GO" id="GO:0046872">
    <property type="term" value="F:metal ion binding"/>
    <property type="evidence" value="ECO:0007669"/>
    <property type="project" value="UniProtKB-KW"/>
</dbReference>
<dbReference type="PRINTS" id="PR00458">
    <property type="entry name" value="PEROXIDASE"/>
</dbReference>
<evidence type="ECO:0000313" key="17">
    <source>
        <dbReference type="Proteomes" id="UP000664859"/>
    </source>
</evidence>
<dbReference type="OrthoDB" id="2859658at2759"/>
<keyword evidence="17" id="KW-1185">Reference proteome</keyword>
<feature type="compositionally biased region" description="Basic and acidic residues" evidence="14">
    <location>
        <begin position="157"/>
        <end position="166"/>
    </location>
</feature>
<dbReference type="GO" id="GO:0005759">
    <property type="term" value="C:mitochondrial matrix"/>
    <property type="evidence" value="ECO:0007669"/>
    <property type="project" value="UniProtKB-SubCell"/>
</dbReference>
<dbReference type="GO" id="GO:0005758">
    <property type="term" value="C:mitochondrial intermembrane space"/>
    <property type="evidence" value="ECO:0007669"/>
    <property type="project" value="UniProtKB-SubCell"/>
</dbReference>
<keyword evidence="8" id="KW-0408">Iron</keyword>
<dbReference type="InterPro" id="IPR002016">
    <property type="entry name" value="Haem_peroxidase"/>
</dbReference>
<dbReference type="PROSITE" id="PS00435">
    <property type="entry name" value="PEROXIDASE_1"/>
    <property type="match status" value="1"/>
</dbReference>
<dbReference type="GO" id="GO:0034599">
    <property type="term" value="P:cellular response to oxidative stress"/>
    <property type="evidence" value="ECO:0007669"/>
    <property type="project" value="InterPro"/>
</dbReference>
<evidence type="ECO:0000256" key="12">
    <source>
        <dbReference type="ARBA" id="ARBA00049265"/>
    </source>
</evidence>
<keyword evidence="6" id="KW-0809">Transit peptide</keyword>
<comment type="catalytic activity">
    <reaction evidence="12">
        <text>2 Fe(II)-[cytochrome c] + H2O2 + 2 H(+) = 2 Fe(III)-[cytochrome c] + 2 H2O</text>
        <dbReference type="Rhea" id="RHEA:16581"/>
        <dbReference type="Rhea" id="RHEA-COMP:10350"/>
        <dbReference type="Rhea" id="RHEA-COMP:14399"/>
        <dbReference type="ChEBI" id="CHEBI:15377"/>
        <dbReference type="ChEBI" id="CHEBI:15378"/>
        <dbReference type="ChEBI" id="CHEBI:16240"/>
        <dbReference type="ChEBI" id="CHEBI:29033"/>
        <dbReference type="ChEBI" id="CHEBI:29034"/>
        <dbReference type="EC" id="1.11.1.5"/>
    </reaction>
</comment>
<dbReference type="FunFam" id="1.10.420.10:FF:000009">
    <property type="entry name" value="Ascorbate peroxidase"/>
    <property type="match status" value="1"/>
</dbReference>
<gene>
    <name evidence="16" type="ORF">JKP88DRAFT_176375</name>
</gene>
<evidence type="ECO:0000256" key="6">
    <source>
        <dbReference type="ARBA" id="ARBA00022946"/>
    </source>
</evidence>
<evidence type="ECO:0000256" key="5">
    <source>
        <dbReference type="ARBA" id="ARBA00022723"/>
    </source>
</evidence>
<organism evidence="16 17">
    <name type="scientific">Tribonema minus</name>
    <dbReference type="NCBI Taxonomy" id="303371"/>
    <lineage>
        <taxon>Eukaryota</taxon>
        <taxon>Sar</taxon>
        <taxon>Stramenopiles</taxon>
        <taxon>Ochrophyta</taxon>
        <taxon>PX clade</taxon>
        <taxon>Xanthophyceae</taxon>
        <taxon>Tribonematales</taxon>
        <taxon>Tribonemataceae</taxon>
        <taxon>Tribonema</taxon>
    </lineage>
</organism>
<dbReference type="Gene3D" id="1.10.420.10">
    <property type="entry name" value="Peroxidase, domain 2"/>
    <property type="match status" value="1"/>
</dbReference>
<accession>A0A835ZCK3</accession>
<name>A0A835ZCK3_9STRA</name>
<dbReference type="Proteomes" id="UP000664859">
    <property type="component" value="Unassembled WGS sequence"/>
</dbReference>
<keyword evidence="7" id="KW-0560">Oxidoreductase</keyword>
<dbReference type="Pfam" id="PF00141">
    <property type="entry name" value="peroxidase"/>
    <property type="match status" value="1"/>
</dbReference>
<evidence type="ECO:0000313" key="16">
    <source>
        <dbReference type="EMBL" id="KAG5189914.1"/>
    </source>
</evidence>
<dbReference type="InterPro" id="IPR002207">
    <property type="entry name" value="Peroxidase_I"/>
</dbReference>
<comment type="caution">
    <text evidence="16">The sequence shown here is derived from an EMBL/GenBank/DDBJ whole genome shotgun (WGS) entry which is preliminary data.</text>
</comment>
<dbReference type="SUPFAM" id="SSF48113">
    <property type="entry name" value="Heme-dependent peroxidases"/>
    <property type="match status" value="1"/>
</dbReference>
<evidence type="ECO:0000256" key="10">
    <source>
        <dbReference type="ARBA" id="ARBA00039063"/>
    </source>
</evidence>
<protein>
    <recommendedName>
        <fullName evidence="11">Cytochrome c peroxidase, mitochondrial</fullName>
        <ecNumber evidence="10">1.11.1.5</ecNumber>
    </recommendedName>
</protein>
<dbReference type="InterPro" id="IPR019793">
    <property type="entry name" value="Peroxidases_heam-ligand_BS"/>
</dbReference>
<evidence type="ECO:0000256" key="13">
    <source>
        <dbReference type="RuleBase" id="RU004241"/>
    </source>
</evidence>
<dbReference type="PANTHER" id="PTHR31356">
    <property type="entry name" value="THYLAKOID LUMENAL 29 KDA PROTEIN, CHLOROPLASTIC-RELATED"/>
    <property type="match status" value="1"/>
</dbReference>
<sequence length="339" mass="36763">MRTYAIVLLSQTAGARFTPIVLAGCVSAAGVSYMSLPPAKAQAVDYNAVKQDIKALIEQDAEQRGDGTSLAGTLVRLAWHASGTYCKSTKDGGSCGATMRFDPEASWGANAGLGAARSALEPIKAKYPGLSYGDLWTLAGSVAIAEMGGPTITWRPGRTDSDKPTKVPDGQLPDADKGDIGKTIDHIRAIFGRMGFSDREMVALIGAHAVGRCHTDASGYWGPWTFAETTFSNEYFRLLVEGGPWTVKRTHEGKPWTGPLQFEDPTGKLMMLPTDMAMIWDKEFRQISEEYAKDEDLFFKDFSEAWKKLIELGVTFPSTASGLTNLINRIRALFGFGAK</sequence>
<dbReference type="InterPro" id="IPR044831">
    <property type="entry name" value="Ccp1-like"/>
</dbReference>
<evidence type="ECO:0000256" key="3">
    <source>
        <dbReference type="ARBA" id="ARBA00022559"/>
    </source>
</evidence>
<feature type="domain" description="Plant heme peroxidase family profile" evidence="15">
    <location>
        <begin position="116"/>
        <end position="331"/>
    </location>
</feature>
<keyword evidence="4" id="KW-0349">Heme</keyword>
<dbReference type="InterPro" id="IPR010255">
    <property type="entry name" value="Haem_peroxidase_sf"/>
</dbReference>
<dbReference type="GO" id="GO:0004130">
    <property type="term" value="F:cytochrome-c peroxidase activity"/>
    <property type="evidence" value="ECO:0007669"/>
    <property type="project" value="UniProtKB-EC"/>
</dbReference>
<proteinExistence type="inferred from homology"/>
<comment type="subcellular location">
    <subcellularLocation>
        <location evidence="2">Mitochondrion intermembrane space</location>
    </subcellularLocation>
    <subcellularLocation>
        <location evidence="1">Mitochondrion matrix</location>
    </subcellularLocation>
</comment>
<keyword evidence="5" id="KW-0479">Metal-binding</keyword>
<evidence type="ECO:0000256" key="4">
    <source>
        <dbReference type="ARBA" id="ARBA00022617"/>
    </source>
</evidence>
<evidence type="ECO:0000256" key="2">
    <source>
        <dbReference type="ARBA" id="ARBA00004569"/>
    </source>
</evidence>
<evidence type="ECO:0000256" key="1">
    <source>
        <dbReference type="ARBA" id="ARBA00004305"/>
    </source>
</evidence>
<evidence type="ECO:0000256" key="8">
    <source>
        <dbReference type="ARBA" id="ARBA00023004"/>
    </source>
</evidence>
<evidence type="ECO:0000256" key="9">
    <source>
        <dbReference type="ARBA" id="ARBA00023128"/>
    </source>
</evidence>
<dbReference type="AlphaFoldDB" id="A0A835ZCK3"/>
<dbReference type="PANTHER" id="PTHR31356:SF58">
    <property type="entry name" value="CYTOCHROME C PEROXIDASE, MITOCHONDRIAL"/>
    <property type="match status" value="1"/>
</dbReference>
<dbReference type="GO" id="GO:0000302">
    <property type="term" value="P:response to reactive oxygen species"/>
    <property type="evidence" value="ECO:0007669"/>
    <property type="project" value="TreeGrafter"/>
</dbReference>
<dbReference type="CDD" id="cd00691">
    <property type="entry name" value="ascorbate_peroxidase"/>
    <property type="match status" value="1"/>
</dbReference>
<evidence type="ECO:0000259" key="15">
    <source>
        <dbReference type="PROSITE" id="PS50873"/>
    </source>
</evidence>
<dbReference type="PRINTS" id="PR00459">
    <property type="entry name" value="ASPEROXIDASE"/>
</dbReference>
<reference evidence="16" key="1">
    <citation type="submission" date="2021-02" db="EMBL/GenBank/DDBJ databases">
        <title>First Annotated Genome of the Yellow-green Alga Tribonema minus.</title>
        <authorList>
            <person name="Mahan K.M."/>
        </authorList>
    </citation>
    <scope>NUCLEOTIDE SEQUENCE</scope>
    <source>
        <strain evidence="16">UTEX B ZZ1240</strain>
    </source>
</reference>
<dbReference type="GO" id="GO:0042744">
    <property type="term" value="P:hydrogen peroxide catabolic process"/>
    <property type="evidence" value="ECO:0007669"/>
    <property type="project" value="TreeGrafter"/>
</dbReference>
<keyword evidence="9" id="KW-0496">Mitochondrion</keyword>
<evidence type="ECO:0000256" key="14">
    <source>
        <dbReference type="SAM" id="MobiDB-lite"/>
    </source>
</evidence>
<comment type="similarity">
    <text evidence="13">Belongs to the peroxidase family.</text>
</comment>
<dbReference type="EMBL" id="JAFCMP010000043">
    <property type="protein sequence ID" value="KAG5189914.1"/>
    <property type="molecule type" value="Genomic_DNA"/>
</dbReference>
<feature type="region of interest" description="Disordered" evidence="14">
    <location>
        <begin position="153"/>
        <end position="178"/>
    </location>
</feature>
<dbReference type="GO" id="GO:0020037">
    <property type="term" value="F:heme binding"/>
    <property type="evidence" value="ECO:0007669"/>
    <property type="project" value="InterPro"/>
</dbReference>
<evidence type="ECO:0000256" key="11">
    <source>
        <dbReference type="ARBA" id="ARBA00040313"/>
    </source>
</evidence>